<dbReference type="AlphaFoldDB" id="A0A7K6C3A8"/>
<evidence type="ECO:0000313" key="17">
    <source>
        <dbReference type="EMBL" id="NWV09086.1"/>
    </source>
</evidence>
<evidence type="ECO:0000259" key="16">
    <source>
        <dbReference type="Pfam" id="PF02778"/>
    </source>
</evidence>
<evidence type="ECO:0000256" key="3">
    <source>
        <dbReference type="ARBA" id="ARBA00012573"/>
    </source>
</evidence>
<comment type="catalytic activity">
    <reaction evidence="9">
        <text>pretRNA = a 3'-half-tRNA molecule with a 5'-OH end + a 5'-half-tRNA molecule with a 2',3'-cyclic phosphate end + an intron with a 2',3'-cyclic phosphate and a 5'-hydroxyl terminus.</text>
        <dbReference type="EC" id="4.6.1.16"/>
    </reaction>
</comment>
<evidence type="ECO:0000256" key="14">
    <source>
        <dbReference type="SAM" id="MobiDB-lite"/>
    </source>
</evidence>
<feature type="active site" evidence="13">
    <location>
        <position position="358"/>
    </location>
</feature>
<dbReference type="InterPro" id="IPR006676">
    <property type="entry name" value="tRNA_splic"/>
</dbReference>
<keyword evidence="5" id="KW-0819">tRNA processing</keyword>
<dbReference type="Gene3D" id="3.40.1350.10">
    <property type="match status" value="1"/>
</dbReference>
<name>A0A7K6C3A8_PTIVI</name>
<keyword evidence="18" id="KW-1185">Reference proteome</keyword>
<keyword evidence="7" id="KW-0539">Nucleus</keyword>
<evidence type="ECO:0000313" key="18">
    <source>
        <dbReference type="Proteomes" id="UP000584880"/>
    </source>
</evidence>
<dbReference type="Proteomes" id="UP000584880">
    <property type="component" value="Unassembled WGS sequence"/>
</dbReference>
<accession>A0A7K6C3A8</accession>
<evidence type="ECO:0000259" key="15">
    <source>
        <dbReference type="Pfam" id="PF01974"/>
    </source>
</evidence>
<evidence type="ECO:0000256" key="10">
    <source>
        <dbReference type="ARBA" id="ARBA00067356"/>
    </source>
</evidence>
<feature type="domain" description="tRNA intron endonuclease N-terminal" evidence="16">
    <location>
        <begin position="281"/>
        <end position="318"/>
    </location>
</feature>
<dbReference type="GO" id="GO:0000379">
    <property type="term" value="P:tRNA-type intron splice site recognition and cleavage"/>
    <property type="evidence" value="ECO:0007669"/>
    <property type="project" value="TreeGrafter"/>
</dbReference>
<dbReference type="FunFam" id="3.40.1350.10:FF:000001">
    <property type="entry name" value="tRNA-splicing endonuclease subunit Sen2"/>
    <property type="match status" value="1"/>
</dbReference>
<evidence type="ECO:0000256" key="7">
    <source>
        <dbReference type="ARBA" id="ARBA00023242"/>
    </source>
</evidence>
<dbReference type="GO" id="GO:0006397">
    <property type="term" value="P:mRNA processing"/>
    <property type="evidence" value="ECO:0007669"/>
    <property type="project" value="UniProtKB-KW"/>
</dbReference>
<feature type="non-terminal residue" evidence="17">
    <location>
        <position position="454"/>
    </location>
</feature>
<proteinExistence type="inferred from homology"/>
<sequence>MAEAVFHPPRRKRRVFESYEAPFPVGVGGKDFRICQAEIINNNVIVRNPEDIEQLYNKGYFGKGILSRSRPVFSISDPLLVAKWRGVNTNMPIITSKKYQRRVQWAKSVLQEQGLDDCSVTKILDNYTKPLGLPFSRGDGAEQTGDSCNRVGPSTGNAELCRQSSGSEGAQSPEGQNGGSEKDRDPAMDPGCGSRDQEQGDSKELAEGSCQRDPPVHCGFEVKQSPEQRPCGGMELRECAPEYVLVQEEEEGSSCPEDDSTQAQGNPVKKEILVCRKNPFRIFEYLQLSLEEAFFLVYALGCLSIYYGEEPLSIVKLWEVFSEVKPDFKTTYMAYHYFRGKGWVPKVGLKYGTDLLLYRKGPPFYHASYSVIAELVDDNFEGSLRRPLSWMSLSGLNRTTANASKELMLCYLIRPSDMTAEEMSTPECMKRIKVQELIVTRWVSSRERSEQDEF</sequence>
<keyword evidence="17" id="KW-0540">Nuclease</keyword>
<dbReference type="EMBL" id="VZRJ01007584">
    <property type="protein sequence ID" value="NWV09086.1"/>
    <property type="molecule type" value="Genomic_DNA"/>
</dbReference>
<keyword evidence="17" id="KW-0255">Endonuclease</keyword>
<dbReference type="PANTHER" id="PTHR21227">
    <property type="entry name" value="TRNA-SPLICING ENDONUCLEASE SUBUNIT SEN2"/>
    <property type="match status" value="1"/>
</dbReference>
<dbReference type="SUPFAM" id="SSF53032">
    <property type="entry name" value="tRNA-intron endonuclease catalytic domain-like"/>
    <property type="match status" value="1"/>
</dbReference>
<dbReference type="Pfam" id="PF02778">
    <property type="entry name" value="tRNA_int_endo_N"/>
    <property type="match status" value="1"/>
</dbReference>
<reference evidence="17 18" key="1">
    <citation type="submission" date="2019-09" db="EMBL/GenBank/DDBJ databases">
        <title>Bird 10,000 Genomes (B10K) Project - Family phase.</title>
        <authorList>
            <person name="Zhang G."/>
        </authorList>
    </citation>
    <scope>NUCLEOTIDE SEQUENCE [LARGE SCALE GENOMIC DNA]</scope>
    <source>
        <strain evidence="17">B10K-DU-012-10</strain>
        <tissue evidence="17">Blood</tissue>
    </source>
</reference>
<keyword evidence="6" id="KW-0456">Lyase</keyword>
<dbReference type="InterPro" id="IPR036167">
    <property type="entry name" value="tRNA_intron_Endo_cat-like_sf"/>
</dbReference>
<keyword evidence="17" id="KW-0378">Hydrolase</keyword>
<evidence type="ECO:0000256" key="12">
    <source>
        <dbReference type="ARBA" id="ARBA00080319"/>
    </source>
</evidence>
<dbReference type="Gene3D" id="3.40.1170.20">
    <property type="entry name" value="tRNA intron endonuclease, N-terminal domain"/>
    <property type="match status" value="1"/>
</dbReference>
<dbReference type="InterPro" id="IPR016589">
    <property type="entry name" value="tRNA_splic_SEN2"/>
</dbReference>
<organism evidence="17 18">
    <name type="scientific">Ptilonorhynchus violaceus</name>
    <name type="common">Satin bowerbird</name>
    <name type="synonym">Pyrrhocorax violaceus</name>
    <dbReference type="NCBI Taxonomy" id="28724"/>
    <lineage>
        <taxon>Eukaryota</taxon>
        <taxon>Metazoa</taxon>
        <taxon>Chordata</taxon>
        <taxon>Craniata</taxon>
        <taxon>Vertebrata</taxon>
        <taxon>Euteleostomi</taxon>
        <taxon>Archelosauria</taxon>
        <taxon>Archosauria</taxon>
        <taxon>Dinosauria</taxon>
        <taxon>Saurischia</taxon>
        <taxon>Theropoda</taxon>
        <taxon>Coelurosauria</taxon>
        <taxon>Aves</taxon>
        <taxon>Neognathae</taxon>
        <taxon>Neoaves</taxon>
        <taxon>Telluraves</taxon>
        <taxon>Australaves</taxon>
        <taxon>Passeriformes</taxon>
        <taxon>Ptilonorhynchidae</taxon>
        <taxon>Ptilonorhynchus</taxon>
    </lineage>
</organism>
<dbReference type="GO" id="GO:0003676">
    <property type="term" value="F:nucleic acid binding"/>
    <property type="evidence" value="ECO:0007669"/>
    <property type="project" value="InterPro"/>
</dbReference>
<dbReference type="GO" id="GO:0000214">
    <property type="term" value="C:tRNA-intron endonuclease complex"/>
    <property type="evidence" value="ECO:0007669"/>
    <property type="project" value="InterPro"/>
</dbReference>
<evidence type="ECO:0000256" key="6">
    <source>
        <dbReference type="ARBA" id="ARBA00023239"/>
    </source>
</evidence>
<feature type="active site" evidence="13">
    <location>
        <position position="405"/>
    </location>
</feature>
<dbReference type="InterPro" id="IPR011856">
    <property type="entry name" value="tRNA_endonuc-like_dom_sf"/>
</dbReference>
<feature type="region of interest" description="Disordered" evidence="14">
    <location>
        <begin position="132"/>
        <end position="211"/>
    </location>
</feature>
<feature type="compositionally biased region" description="Polar residues" evidence="14">
    <location>
        <begin position="144"/>
        <end position="175"/>
    </location>
</feature>
<feature type="domain" description="tRNA intron endonuclease catalytic" evidence="15">
    <location>
        <begin position="328"/>
        <end position="415"/>
    </location>
</feature>
<evidence type="ECO:0000256" key="5">
    <source>
        <dbReference type="ARBA" id="ARBA00022694"/>
    </source>
</evidence>
<comment type="subcellular location">
    <subcellularLocation>
        <location evidence="1">Nucleus</location>
    </subcellularLocation>
</comment>
<comment type="similarity">
    <text evidence="2">Belongs to the tRNA-intron endonuclease family.</text>
</comment>
<feature type="compositionally biased region" description="Basic and acidic residues" evidence="14">
    <location>
        <begin position="195"/>
        <end position="206"/>
    </location>
</feature>
<evidence type="ECO:0000256" key="9">
    <source>
        <dbReference type="ARBA" id="ARBA00034031"/>
    </source>
</evidence>
<evidence type="ECO:0000256" key="13">
    <source>
        <dbReference type="PIRSR" id="PIRSR011789-1"/>
    </source>
</evidence>
<dbReference type="EC" id="4.6.1.16" evidence="3"/>
<comment type="caution">
    <text evidence="17">The sequence shown here is derived from an EMBL/GenBank/DDBJ whole genome shotgun (WGS) entry which is preliminary data.</text>
</comment>
<evidence type="ECO:0000256" key="11">
    <source>
        <dbReference type="ARBA" id="ARBA00071058"/>
    </source>
</evidence>
<dbReference type="Pfam" id="PF01974">
    <property type="entry name" value="tRNA_int_endo"/>
    <property type="match status" value="1"/>
</dbReference>
<dbReference type="PANTHER" id="PTHR21227:SF0">
    <property type="entry name" value="TRNA-SPLICING ENDONUCLEASE SUBUNIT SEN2"/>
    <property type="match status" value="1"/>
</dbReference>
<evidence type="ECO:0000256" key="8">
    <source>
        <dbReference type="ARBA" id="ARBA00032432"/>
    </source>
</evidence>
<protein>
    <recommendedName>
        <fullName evidence="11">tRNA-splicing endonuclease subunit SEN2</fullName>
        <ecNumber evidence="3">4.6.1.16</ecNumber>
    </recommendedName>
    <alternativeName>
        <fullName evidence="8 12">tRNA-intron endonuclease Sen2</fullName>
    </alternativeName>
    <alternativeName>
        <fullName evidence="10">tRNA-splicing endonuclease subunit Sen2</fullName>
    </alternativeName>
</protein>
<evidence type="ECO:0000256" key="4">
    <source>
        <dbReference type="ARBA" id="ARBA00022664"/>
    </source>
</evidence>
<dbReference type="InterPro" id="IPR006678">
    <property type="entry name" value="tRNA_intron_Endonuc_N"/>
</dbReference>
<dbReference type="GO" id="GO:0000213">
    <property type="term" value="F:tRNA-intron lyase activity"/>
    <property type="evidence" value="ECO:0007669"/>
    <property type="project" value="UniProtKB-EC"/>
</dbReference>
<feature type="non-terminal residue" evidence="17">
    <location>
        <position position="1"/>
    </location>
</feature>
<dbReference type="GO" id="GO:0005737">
    <property type="term" value="C:cytoplasm"/>
    <property type="evidence" value="ECO:0007669"/>
    <property type="project" value="TreeGrafter"/>
</dbReference>
<gene>
    <name evidence="17" type="primary">Tsen2</name>
    <name evidence="17" type="ORF">PTIVIO_R03382</name>
</gene>
<feature type="active site" evidence="13">
    <location>
        <position position="366"/>
    </location>
</feature>
<dbReference type="CDD" id="cd22363">
    <property type="entry name" value="tRNA-intron_lyase_C"/>
    <property type="match status" value="1"/>
</dbReference>
<dbReference type="InterPro" id="IPR006677">
    <property type="entry name" value="tRNA_intron_Endonuc_cat-like"/>
</dbReference>
<evidence type="ECO:0000256" key="2">
    <source>
        <dbReference type="ARBA" id="ARBA00008078"/>
    </source>
</evidence>
<keyword evidence="4" id="KW-0507">mRNA processing</keyword>
<dbReference type="PIRSF" id="PIRSF011789">
    <property type="entry name" value="tRNA_splic_SEN2"/>
    <property type="match status" value="1"/>
</dbReference>
<evidence type="ECO:0000256" key="1">
    <source>
        <dbReference type="ARBA" id="ARBA00004123"/>
    </source>
</evidence>